<dbReference type="SUPFAM" id="SSF63825">
    <property type="entry name" value="YWTD domain"/>
    <property type="match status" value="2"/>
</dbReference>
<feature type="transmembrane region" description="Helical" evidence="7">
    <location>
        <begin position="912"/>
        <end position="934"/>
    </location>
</feature>
<evidence type="ECO:0000256" key="3">
    <source>
        <dbReference type="ARBA" id="ARBA00022737"/>
    </source>
</evidence>
<keyword evidence="7" id="KW-0472">Membrane</keyword>
<dbReference type="PANTHER" id="PTHR46513:SF13">
    <property type="entry name" value="EGF-LIKE DOMAIN-CONTAINING PROTEIN"/>
    <property type="match status" value="1"/>
</dbReference>
<dbReference type="SUPFAM" id="SSF57196">
    <property type="entry name" value="EGF/Laminin"/>
    <property type="match status" value="1"/>
</dbReference>
<dbReference type="OrthoDB" id="6131302at2759"/>
<dbReference type="EMBL" id="CAJPWZ010002818">
    <property type="protein sequence ID" value="CAG2246015.1"/>
    <property type="molecule type" value="Genomic_DNA"/>
</dbReference>
<feature type="repeat" description="LDL-receptor class B" evidence="6">
    <location>
        <begin position="31"/>
        <end position="73"/>
    </location>
</feature>
<dbReference type="InterPro" id="IPR011042">
    <property type="entry name" value="6-blade_b-propeller_TolB-like"/>
</dbReference>
<dbReference type="FunFam" id="2.120.10.30:FF:000241">
    <property type="entry name" value="Low-density lipoprotein receptor-related protein 6"/>
    <property type="match status" value="2"/>
</dbReference>
<dbReference type="Gene3D" id="2.10.25.10">
    <property type="entry name" value="Laminin"/>
    <property type="match status" value="2"/>
</dbReference>
<dbReference type="PROSITE" id="PS51120">
    <property type="entry name" value="LDLRB"/>
    <property type="match status" value="4"/>
</dbReference>
<keyword evidence="4" id="KW-1015">Disulfide bond</keyword>
<dbReference type="Proteomes" id="UP000683360">
    <property type="component" value="Unassembled WGS sequence"/>
</dbReference>
<dbReference type="AlphaFoldDB" id="A0A8S3UKB0"/>
<keyword evidence="7" id="KW-1133">Transmembrane helix</keyword>
<evidence type="ECO:0000313" key="10">
    <source>
        <dbReference type="Proteomes" id="UP000683360"/>
    </source>
</evidence>
<feature type="repeat" description="LDL-receptor class B" evidence="6">
    <location>
        <begin position="343"/>
        <end position="386"/>
    </location>
</feature>
<evidence type="ECO:0000256" key="2">
    <source>
        <dbReference type="ARBA" id="ARBA00022729"/>
    </source>
</evidence>
<keyword evidence="2" id="KW-0732">Signal</keyword>
<keyword evidence="5" id="KW-0325">Glycoprotein</keyword>
<feature type="repeat" description="LDL-receptor class B" evidence="6">
    <location>
        <begin position="298"/>
        <end position="342"/>
    </location>
</feature>
<dbReference type="Pfam" id="PF14670">
    <property type="entry name" value="FXa_inhibition"/>
    <property type="match status" value="1"/>
</dbReference>
<evidence type="ECO:0000256" key="5">
    <source>
        <dbReference type="ARBA" id="ARBA00023180"/>
    </source>
</evidence>
<dbReference type="PANTHER" id="PTHR46513">
    <property type="entry name" value="VITELLOGENIN RECEPTOR-LIKE PROTEIN-RELATED-RELATED"/>
    <property type="match status" value="1"/>
</dbReference>
<dbReference type="Pfam" id="PF00058">
    <property type="entry name" value="Ldl_recept_b"/>
    <property type="match status" value="3"/>
</dbReference>
<organism evidence="9 10">
    <name type="scientific">Mytilus edulis</name>
    <name type="common">Blue mussel</name>
    <dbReference type="NCBI Taxonomy" id="6550"/>
    <lineage>
        <taxon>Eukaryota</taxon>
        <taxon>Metazoa</taxon>
        <taxon>Spiralia</taxon>
        <taxon>Lophotrochozoa</taxon>
        <taxon>Mollusca</taxon>
        <taxon>Bivalvia</taxon>
        <taxon>Autobranchia</taxon>
        <taxon>Pteriomorphia</taxon>
        <taxon>Mytilida</taxon>
        <taxon>Mytiloidea</taxon>
        <taxon>Mytilidae</taxon>
        <taxon>Mytilinae</taxon>
        <taxon>Mytilus</taxon>
    </lineage>
</organism>
<protein>
    <submittedName>
        <fullName evidence="9">LRP4</fullName>
    </submittedName>
</protein>
<dbReference type="SMART" id="SM00181">
    <property type="entry name" value="EGF"/>
    <property type="match status" value="2"/>
</dbReference>
<proteinExistence type="predicted"/>
<dbReference type="InterPro" id="IPR050778">
    <property type="entry name" value="Cueball_EGF_LRP_Nidogen"/>
</dbReference>
<dbReference type="Gene3D" id="2.120.10.30">
    <property type="entry name" value="TolB, C-terminal domain"/>
    <property type="match status" value="2"/>
</dbReference>
<evidence type="ECO:0000256" key="1">
    <source>
        <dbReference type="ARBA" id="ARBA00022536"/>
    </source>
</evidence>
<keyword evidence="3" id="KW-0677">Repeat</keyword>
<dbReference type="InterPro" id="IPR000033">
    <property type="entry name" value="LDLR_classB_rpt"/>
</dbReference>
<evidence type="ECO:0000256" key="7">
    <source>
        <dbReference type="SAM" id="Phobius"/>
    </source>
</evidence>
<gene>
    <name evidence="9" type="ORF">MEDL_58008</name>
</gene>
<dbReference type="InterPro" id="IPR007110">
    <property type="entry name" value="Ig-like_dom"/>
</dbReference>
<accession>A0A8S3UKB0</accession>
<keyword evidence="7" id="KW-0812">Transmembrane</keyword>
<keyword evidence="10" id="KW-1185">Reference proteome</keyword>
<dbReference type="InterPro" id="IPR000742">
    <property type="entry name" value="EGF"/>
</dbReference>
<evidence type="ECO:0000313" key="9">
    <source>
        <dbReference type="EMBL" id="CAG2246015.1"/>
    </source>
</evidence>
<feature type="repeat" description="LDL-receptor class B" evidence="6">
    <location>
        <begin position="387"/>
        <end position="431"/>
    </location>
</feature>
<evidence type="ECO:0000256" key="4">
    <source>
        <dbReference type="ARBA" id="ARBA00023157"/>
    </source>
</evidence>
<dbReference type="PROSITE" id="PS50835">
    <property type="entry name" value="IG_LIKE"/>
    <property type="match status" value="1"/>
</dbReference>
<evidence type="ECO:0000256" key="6">
    <source>
        <dbReference type="PROSITE-ProRule" id="PRU00461"/>
    </source>
</evidence>
<sequence>MVSELDGTRRKTLIDTQVVYLRALVVYPNIGWMFYTDGTDSKIEKCGLDGSNRQAIVTTEIYSPNGLSIDFTSNRLYWVDESIKQIKSSTFEGTDIQIIMQSSDKIQGAWGLVVYKEWLYISLFGNNSVCRVDKKTASDVQIIRSDADQPVGIRIYSDDNQPAGHNWCKPNNGGCEQLCLPTPHNSTICACADGFELKADGTTCLDKGSGKWLIYANLKTIERLDLETNVTETVASRTSSAVDLDIHYEKGFVYWSDVHEKKISGISVTRKLVSGVIEDIIVETINSPEGIAIDWIYNLLYWTDAVHDHIQVSRLDGTDRKTIIQNDGSLDKPRPIVVDPNTGLLFFSDWGSQKRIERCRMDGGDRKVIIDSDIDVPDGMTIDHIGKRLYWVDGILNQIKSTRFDGTDTHTVIKDANKLPKPFDLVVYGSFVYWSNWDHKTICRVNKYTGQDYSIRANYIRSPLGIQVFADGVQPKVFTFYIGSNVCENNNGGCSHICFPLPAYTSDRSTQSGCMCPDFYSLLPNNKTCISIEPPKNVTIDVVSSSVKVSWEFPKTLDHIFQSELQLYDREEYIECHRYKIKLRCQYSNNGWSTYIEQTFWPTENMIYSDLSSIVNITWTTSTDRTNMDIMFYRLVATHKTIFTNGIPVDNSQKYINLIKNGLNIQITLQQVQMTDVGLYQSVSTTNNSVIDGCALLVVTEKPKVPNMTYDKQPFVGSESVFSCSSVAKRHPMYLVTDLQYNWSTSGTKQGNTLAVNSITKTDKGKTVSCSVTDDRGKVSDSSNTVILDPYYGPESIRLTTLSETVDVAKGSYFTVTCLATCYPACTYIWTRVLNGVISDLTNAQTYTIDVEGKIDVLIHVFEADTSTSVLMTEIEFSSPGMTTADAATQLPGNSNVENRQTDEGFTSNDVIIYPVISVVSVIIVTVVVILVCWRRRRRPPPKMARPFEEPDKRVSTMSTLSNIYDTIEEQKELTTNMYNPNSDYLDPYHGLSSSRRNPTYIYSDLMRKHGDVNMQESRVARNENTDIDNDTIPRSSNDESGLQAFSNPVGYGVVDTIWSNENSDNSDYLSPINFNSQVSFDLTNNLTYLQR</sequence>
<feature type="domain" description="Ig-like" evidence="8">
    <location>
        <begin position="703"/>
        <end position="787"/>
    </location>
</feature>
<name>A0A8S3UKB0_MYTED</name>
<comment type="caution">
    <text evidence="9">The sequence shown here is derived from an EMBL/GenBank/DDBJ whole genome shotgun (WGS) entry which is preliminary data.</text>
</comment>
<dbReference type="SMART" id="SM00135">
    <property type="entry name" value="LY"/>
    <property type="match status" value="7"/>
</dbReference>
<keyword evidence="1" id="KW-0245">EGF-like domain</keyword>
<evidence type="ECO:0000259" key="8">
    <source>
        <dbReference type="PROSITE" id="PS50835"/>
    </source>
</evidence>
<reference evidence="9" key="1">
    <citation type="submission" date="2021-03" db="EMBL/GenBank/DDBJ databases">
        <authorList>
            <person name="Bekaert M."/>
        </authorList>
    </citation>
    <scope>NUCLEOTIDE SEQUENCE</scope>
</reference>